<dbReference type="Pfam" id="PF05331">
    <property type="entry name" value="DUF742"/>
    <property type="match status" value="1"/>
</dbReference>
<organism evidence="2 3">
    <name type="scientific">Mycobacterium aquaticum</name>
    <dbReference type="NCBI Taxonomy" id="1927124"/>
    <lineage>
        <taxon>Bacteria</taxon>
        <taxon>Bacillati</taxon>
        <taxon>Actinomycetota</taxon>
        <taxon>Actinomycetes</taxon>
        <taxon>Mycobacteriales</taxon>
        <taxon>Mycobacteriaceae</taxon>
        <taxon>Mycobacterium</taxon>
    </lineage>
</organism>
<protein>
    <recommendedName>
        <fullName evidence="4">DUF742 domain-containing protein</fullName>
    </recommendedName>
</protein>
<dbReference type="AlphaFoldDB" id="A0A1W9ZX66"/>
<name>A0A1W9ZX66_9MYCO</name>
<sequence length="122" mass="13536">MDASDPAEQPSLVRPYTLTAGRTDSRVHLPMEAPVETLESPPREPRWSTRDVRGQIVELCVERPSVAEIAAHLSLPLGVARVLIGDLVTQGYLRVHTTLDDSATFDERRELIGRTLRGLRAL</sequence>
<dbReference type="Proteomes" id="UP000192448">
    <property type="component" value="Unassembled WGS sequence"/>
</dbReference>
<evidence type="ECO:0000313" key="2">
    <source>
        <dbReference type="EMBL" id="ORA22324.1"/>
    </source>
</evidence>
<keyword evidence="3" id="KW-1185">Reference proteome</keyword>
<gene>
    <name evidence="2" type="ORF">BST13_36420</name>
</gene>
<evidence type="ECO:0000256" key="1">
    <source>
        <dbReference type="SAM" id="MobiDB-lite"/>
    </source>
</evidence>
<accession>A0A1W9ZX66</accession>
<dbReference type="OrthoDB" id="3296462at2"/>
<dbReference type="InterPro" id="IPR007995">
    <property type="entry name" value="DUF742"/>
</dbReference>
<evidence type="ECO:0008006" key="4">
    <source>
        <dbReference type="Google" id="ProtNLM"/>
    </source>
</evidence>
<comment type="caution">
    <text evidence="2">The sequence shown here is derived from an EMBL/GenBank/DDBJ whole genome shotgun (WGS) entry which is preliminary data.</text>
</comment>
<dbReference type="RefSeq" id="WP_083170824.1">
    <property type="nucleotide sequence ID" value="NZ_MVHF01000069.1"/>
</dbReference>
<proteinExistence type="predicted"/>
<dbReference type="EMBL" id="MVHF01000069">
    <property type="protein sequence ID" value="ORA22324.1"/>
    <property type="molecule type" value="Genomic_DNA"/>
</dbReference>
<reference evidence="2 3" key="1">
    <citation type="submission" date="2017-02" db="EMBL/GenBank/DDBJ databases">
        <title>The new phylogeny of genus Mycobacterium.</title>
        <authorList>
            <person name="Tortoli E."/>
            <person name="Trovato A."/>
            <person name="Cirillo D.M."/>
        </authorList>
    </citation>
    <scope>NUCLEOTIDE SEQUENCE [LARGE SCALE GENOMIC DNA]</scope>
    <source>
        <strain evidence="2 3">RW6</strain>
    </source>
</reference>
<dbReference type="PANTHER" id="PTHR36221">
    <property type="entry name" value="DUF742 DOMAIN-CONTAINING PROTEIN"/>
    <property type="match status" value="1"/>
</dbReference>
<dbReference type="PANTHER" id="PTHR36221:SF1">
    <property type="entry name" value="DUF742 DOMAIN-CONTAINING PROTEIN"/>
    <property type="match status" value="1"/>
</dbReference>
<feature type="region of interest" description="Disordered" evidence="1">
    <location>
        <begin position="29"/>
        <end position="49"/>
    </location>
</feature>
<evidence type="ECO:0000313" key="3">
    <source>
        <dbReference type="Proteomes" id="UP000192448"/>
    </source>
</evidence>
<dbReference type="STRING" id="1927124.BST13_36420"/>